<dbReference type="RefSeq" id="WP_189422297.1">
    <property type="nucleotide sequence ID" value="NZ_BMZE01000001.1"/>
</dbReference>
<evidence type="ECO:0000313" key="1">
    <source>
        <dbReference type="EMBL" id="GHA10129.1"/>
    </source>
</evidence>
<proteinExistence type="predicted"/>
<organism evidence="1 2">
    <name type="scientific">Devosia pacifica</name>
    <dbReference type="NCBI Taxonomy" id="1335967"/>
    <lineage>
        <taxon>Bacteria</taxon>
        <taxon>Pseudomonadati</taxon>
        <taxon>Pseudomonadota</taxon>
        <taxon>Alphaproteobacteria</taxon>
        <taxon>Hyphomicrobiales</taxon>
        <taxon>Devosiaceae</taxon>
        <taxon>Devosia</taxon>
    </lineage>
</organism>
<dbReference type="GO" id="GO:0006260">
    <property type="term" value="P:DNA replication"/>
    <property type="evidence" value="ECO:0007669"/>
    <property type="project" value="InterPro"/>
</dbReference>
<dbReference type="InterPro" id="IPR008921">
    <property type="entry name" value="DNA_pol3_clamp-load_cplx_C"/>
</dbReference>
<keyword evidence="2" id="KW-1185">Reference proteome</keyword>
<evidence type="ECO:0000313" key="2">
    <source>
        <dbReference type="Proteomes" id="UP000646579"/>
    </source>
</evidence>
<name>A0A918RRB3_9HYPH</name>
<gene>
    <name evidence="1" type="ORF">GCM10007989_00290</name>
</gene>
<comment type="caution">
    <text evidence="1">The sequence shown here is derived from an EMBL/GenBank/DDBJ whole genome shotgun (WGS) entry which is preliminary data.</text>
</comment>
<dbReference type="Gene3D" id="1.20.272.10">
    <property type="match status" value="1"/>
</dbReference>
<dbReference type="SUPFAM" id="SSF48019">
    <property type="entry name" value="post-AAA+ oligomerization domain-like"/>
    <property type="match status" value="1"/>
</dbReference>
<protein>
    <recommendedName>
        <fullName evidence="3">MgsA AAA+ ATPase C-terminal domain-containing protein</fullName>
    </recommendedName>
</protein>
<dbReference type="GO" id="GO:0003677">
    <property type="term" value="F:DNA binding"/>
    <property type="evidence" value="ECO:0007669"/>
    <property type="project" value="InterPro"/>
</dbReference>
<evidence type="ECO:0008006" key="3">
    <source>
        <dbReference type="Google" id="ProtNLM"/>
    </source>
</evidence>
<dbReference type="EMBL" id="BMZE01000001">
    <property type="protein sequence ID" value="GHA10129.1"/>
    <property type="molecule type" value="Genomic_DNA"/>
</dbReference>
<reference evidence="1" key="1">
    <citation type="journal article" date="2014" name="Int. J. Syst. Evol. Microbiol.">
        <title>Complete genome sequence of Corynebacterium casei LMG S-19264T (=DSM 44701T), isolated from a smear-ripened cheese.</title>
        <authorList>
            <consortium name="US DOE Joint Genome Institute (JGI-PGF)"/>
            <person name="Walter F."/>
            <person name="Albersmeier A."/>
            <person name="Kalinowski J."/>
            <person name="Ruckert C."/>
        </authorList>
    </citation>
    <scope>NUCLEOTIDE SEQUENCE</scope>
    <source>
        <strain evidence="1">KCTC 32437</strain>
    </source>
</reference>
<sequence>MEFLSYDPWANVTSRNGYLADELREGLHKTIRRNNPQLAIRIAYEMYITSEQLEDMLWRRLAIMAVEDIGLADPMVPTVIETLERMRKMHPYNDIDRASYFAQAIRVLCRTKKDLTIGIVMGIVRKEFERGILPTIPEEAYDMHCKTGRERGKSLKDFLMEGNVVDPVSEEYESDEYKDAEKTLRAMLEEELAGTEEKKELPVPPYELQPYFI</sequence>
<reference evidence="1" key="2">
    <citation type="submission" date="2020-09" db="EMBL/GenBank/DDBJ databases">
        <authorList>
            <person name="Sun Q."/>
            <person name="Kim S."/>
        </authorList>
    </citation>
    <scope>NUCLEOTIDE SEQUENCE</scope>
    <source>
        <strain evidence="1">KCTC 32437</strain>
    </source>
</reference>
<accession>A0A918RRB3</accession>
<dbReference type="Proteomes" id="UP000646579">
    <property type="component" value="Unassembled WGS sequence"/>
</dbReference>
<dbReference type="AlphaFoldDB" id="A0A918RRB3"/>